<evidence type="ECO:0000256" key="2">
    <source>
        <dbReference type="SAM" id="MobiDB-lite"/>
    </source>
</evidence>
<dbReference type="AlphaFoldDB" id="A0A0S7XNG6"/>
<keyword evidence="1" id="KW-0175">Coiled coil</keyword>
<comment type="caution">
    <text evidence="3">The sequence shown here is derived from an EMBL/GenBank/DDBJ whole genome shotgun (WGS) entry which is preliminary data.</text>
</comment>
<organism evidence="3 4">
    <name type="scientific">candidate division KD3-62 bacterium DG_56</name>
    <dbReference type="NCBI Taxonomy" id="1704032"/>
    <lineage>
        <taxon>Bacteria</taxon>
        <taxon>candidate division KD3-62</taxon>
    </lineage>
</organism>
<sequence>MRPSRWYRVRGWLAVVVLLGLMWPVQLATYHNRVKAEFRTEVLPYFRSHGTVEKYGEYLPGESATIAFMGGFRNMARTLLWMKVDELWHGGRWYRMLPVMVAVTRVDPQFITIWETFGWHLAWNLNAAAKEQSMEAARELAALTGELHELGGAVVAQLPRPLAADLADAQRDVATAAEALDQARADERRLDVAMSRLQEGLKAQRYAWERVAALRKDVDMSQIADTQRDLLATAESLIRSRREENRWVQEGIDIDKAGIRANPDRYEMYWELSWLYFDRIKEYHRAEEMLLETLRRFPANRKATPERQKMVRSPFYVYHTLAHCYEYQLEVDKAIVVWKRVMREVSKHPVPEVPERSLRELETWGDDPAWGIIMIHREQRIRESRFLPPWNYTSARGKAALAWWAKNESNPEAIERVERLKLILRGEPPGTKKPKRRFERDESHGEAANGTT</sequence>
<protein>
    <submittedName>
        <fullName evidence="3">Uncharacterized protein</fullName>
    </submittedName>
</protein>
<dbReference type="SUPFAM" id="SSF48452">
    <property type="entry name" value="TPR-like"/>
    <property type="match status" value="1"/>
</dbReference>
<dbReference type="EMBL" id="LIZY01000063">
    <property type="protein sequence ID" value="KPJ63779.1"/>
    <property type="molecule type" value="Genomic_DNA"/>
</dbReference>
<feature type="coiled-coil region" evidence="1">
    <location>
        <begin position="126"/>
        <end position="186"/>
    </location>
</feature>
<dbReference type="Proteomes" id="UP000052020">
    <property type="component" value="Unassembled WGS sequence"/>
</dbReference>
<evidence type="ECO:0000313" key="3">
    <source>
        <dbReference type="EMBL" id="KPJ63779.1"/>
    </source>
</evidence>
<dbReference type="InterPro" id="IPR011990">
    <property type="entry name" value="TPR-like_helical_dom_sf"/>
</dbReference>
<proteinExistence type="predicted"/>
<name>A0A0S7XNG6_9BACT</name>
<feature type="region of interest" description="Disordered" evidence="2">
    <location>
        <begin position="425"/>
        <end position="452"/>
    </location>
</feature>
<reference evidence="3 4" key="1">
    <citation type="journal article" date="2015" name="Microbiome">
        <title>Genomic resolution of linkages in carbon, nitrogen, and sulfur cycling among widespread estuary sediment bacteria.</title>
        <authorList>
            <person name="Baker B.J."/>
            <person name="Lazar C.S."/>
            <person name="Teske A.P."/>
            <person name="Dick G.J."/>
        </authorList>
    </citation>
    <scope>NUCLEOTIDE SEQUENCE [LARGE SCALE GENOMIC DNA]</scope>
    <source>
        <strain evidence="3">DG_56</strain>
    </source>
</reference>
<gene>
    <name evidence="3" type="ORF">AMK68_03185</name>
</gene>
<accession>A0A0S7XNG6</accession>
<evidence type="ECO:0000313" key="4">
    <source>
        <dbReference type="Proteomes" id="UP000052020"/>
    </source>
</evidence>
<dbReference type="PATRIC" id="fig|1704032.3.peg.459"/>
<evidence type="ECO:0000256" key="1">
    <source>
        <dbReference type="SAM" id="Coils"/>
    </source>
</evidence>
<dbReference type="Gene3D" id="1.25.40.10">
    <property type="entry name" value="Tetratricopeptide repeat domain"/>
    <property type="match status" value="1"/>
</dbReference>